<evidence type="ECO:0000313" key="2">
    <source>
        <dbReference type="EMBL" id="PWJ28679.1"/>
    </source>
</evidence>
<evidence type="ECO:0000259" key="1">
    <source>
        <dbReference type="PROSITE" id="PS51186"/>
    </source>
</evidence>
<evidence type="ECO:0000313" key="3">
    <source>
        <dbReference type="Proteomes" id="UP000245845"/>
    </source>
</evidence>
<dbReference type="Proteomes" id="UP000245845">
    <property type="component" value="Unassembled WGS sequence"/>
</dbReference>
<gene>
    <name evidence="2" type="ORF">A8806_108194</name>
</gene>
<name>A0A2Y9BHY3_9FIRM</name>
<dbReference type="InterPro" id="IPR016181">
    <property type="entry name" value="Acyl_CoA_acyltransferase"/>
</dbReference>
<dbReference type="CDD" id="cd04301">
    <property type="entry name" value="NAT_SF"/>
    <property type="match status" value="1"/>
</dbReference>
<feature type="domain" description="N-acetyltransferase" evidence="1">
    <location>
        <begin position="1"/>
        <end position="170"/>
    </location>
</feature>
<organism evidence="2 3">
    <name type="scientific">Faecalicatena orotica</name>
    <dbReference type="NCBI Taxonomy" id="1544"/>
    <lineage>
        <taxon>Bacteria</taxon>
        <taxon>Bacillati</taxon>
        <taxon>Bacillota</taxon>
        <taxon>Clostridia</taxon>
        <taxon>Lachnospirales</taxon>
        <taxon>Lachnospiraceae</taxon>
        <taxon>Faecalicatena</taxon>
    </lineage>
</organism>
<protein>
    <submittedName>
        <fullName evidence="2">Acetyltransferase (GNAT) family protein</fullName>
    </submittedName>
</protein>
<dbReference type="PROSITE" id="PS51186">
    <property type="entry name" value="GNAT"/>
    <property type="match status" value="1"/>
</dbReference>
<accession>A0A2Y9BHY3</accession>
<sequence length="170" mass="20324">MNLAAKNIHKRMPDYTAIKKLYKSSFPRKEQIPLWILRIMVHRKTINAKAFYDGDKLCGFAYVIEQEKVLYILYLAVNNAVRGQGHGSEIIKWLRDRYPDKTILLEVEAPDENADNAEARNRRIKFYKKNGIYETNEFFSMRGVRYEILSSEENFVREDYDAFWKKLFRR</sequence>
<dbReference type="RefSeq" id="WP_343827147.1">
    <property type="nucleotide sequence ID" value="NZ_BAAACK010000003.1"/>
</dbReference>
<dbReference type="GO" id="GO:0016747">
    <property type="term" value="F:acyltransferase activity, transferring groups other than amino-acyl groups"/>
    <property type="evidence" value="ECO:0007669"/>
    <property type="project" value="InterPro"/>
</dbReference>
<dbReference type="EMBL" id="QGDL01000008">
    <property type="protein sequence ID" value="PWJ28679.1"/>
    <property type="molecule type" value="Genomic_DNA"/>
</dbReference>
<keyword evidence="2" id="KW-0808">Transferase</keyword>
<dbReference type="AlphaFoldDB" id="A0A2Y9BHY3"/>
<dbReference type="InterPro" id="IPR000182">
    <property type="entry name" value="GNAT_dom"/>
</dbReference>
<dbReference type="Gene3D" id="3.40.630.30">
    <property type="match status" value="1"/>
</dbReference>
<dbReference type="SUPFAM" id="SSF55729">
    <property type="entry name" value="Acyl-CoA N-acyltransferases (Nat)"/>
    <property type="match status" value="1"/>
</dbReference>
<proteinExistence type="predicted"/>
<keyword evidence="3" id="KW-1185">Reference proteome</keyword>
<comment type="caution">
    <text evidence="2">The sequence shown here is derived from an EMBL/GenBank/DDBJ whole genome shotgun (WGS) entry which is preliminary data.</text>
</comment>
<dbReference type="Pfam" id="PF00583">
    <property type="entry name" value="Acetyltransf_1"/>
    <property type="match status" value="1"/>
</dbReference>
<reference evidence="2 3" key="1">
    <citation type="submission" date="2018-05" db="EMBL/GenBank/DDBJ databases">
        <title>The Hungate 1000. A catalogue of reference genomes from the rumen microbiome.</title>
        <authorList>
            <person name="Kelly W."/>
        </authorList>
    </citation>
    <scope>NUCLEOTIDE SEQUENCE [LARGE SCALE GENOMIC DNA]</scope>
    <source>
        <strain evidence="2 3">NLAE-zl-C242</strain>
    </source>
</reference>